<protein>
    <recommendedName>
        <fullName evidence="8">Aquaporin</fullName>
    </recommendedName>
</protein>
<keyword evidence="3" id="KW-0813">Transport</keyword>
<proteinExistence type="inferred from homology"/>
<dbReference type="EMBL" id="GIIL01007627">
    <property type="protein sequence ID" value="NOV51353.1"/>
    <property type="molecule type" value="Transcribed_RNA"/>
</dbReference>
<dbReference type="SUPFAM" id="SSF81338">
    <property type="entry name" value="Aquaporin-like"/>
    <property type="match status" value="1"/>
</dbReference>
<dbReference type="InterPro" id="IPR051883">
    <property type="entry name" value="AQP11/12_channel"/>
</dbReference>
<evidence type="ECO:0000256" key="5">
    <source>
        <dbReference type="ARBA" id="ARBA00022737"/>
    </source>
</evidence>
<keyword evidence="5" id="KW-0677">Repeat</keyword>
<feature type="transmembrane region" description="Helical" evidence="8">
    <location>
        <begin position="43"/>
        <end position="63"/>
    </location>
</feature>
<dbReference type="PANTHER" id="PTHR21191:SF16">
    <property type="entry name" value="AQUAPORIN"/>
    <property type="match status" value="1"/>
</dbReference>
<evidence type="ECO:0000256" key="1">
    <source>
        <dbReference type="ARBA" id="ARBA00004141"/>
    </source>
</evidence>
<evidence type="ECO:0000256" key="8">
    <source>
        <dbReference type="PIRNR" id="PIRNR017529"/>
    </source>
</evidence>
<evidence type="ECO:0000256" key="7">
    <source>
        <dbReference type="ARBA" id="ARBA00023136"/>
    </source>
</evidence>
<feature type="transmembrane region" description="Helical" evidence="8">
    <location>
        <begin position="231"/>
        <end position="250"/>
    </location>
</feature>
<dbReference type="Gene3D" id="1.20.1080.10">
    <property type="entry name" value="Glycerol uptake facilitator protein"/>
    <property type="match status" value="1"/>
</dbReference>
<accession>A0A6M2DZ49</accession>
<evidence type="ECO:0000256" key="6">
    <source>
        <dbReference type="ARBA" id="ARBA00022989"/>
    </source>
</evidence>
<sequence length="265" mass="29170">MSESSEGIHPLVWSAGFIAVTLLLAQGCRMGASRTQRGMIRSLLLEGIAAAELCASCFELIIVADNYGVSMYAIFLFILTIWWSMVWGDATACPYTLLEDVVEDKATLREAVLKTWAQLVGGCLIFRYVQLFWYLELSPTHTGRAFENCTADLQVSPMLGTAIEGIATCLCRLTSKIISYHEPRFAAALDSFVGTALVVAAFNYSGGYFNPVLATSLKFGCMGHSAWEHVFVYWFGACGGALAATALWRIPQIRNRLVRSKSKFE</sequence>
<dbReference type="GO" id="GO:0016020">
    <property type="term" value="C:membrane"/>
    <property type="evidence" value="ECO:0007669"/>
    <property type="project" value="UniProtKB-SubCell"/>
</dbReference>
<feature type="transmembrane region" description="Helical" evidence="8">
    <location>
        <begin position="69"/>
        <end position="88"/>
    </location>
</feature>
<reference evidence="9" key="1">
    <citation type="submission" date="2020-03" db="EMBL/GenBank/DDBJ databases">
        <title>Transcriptomic Profiling of the Digestive Tract of the Rat Flea, Xenopsylla cheopis, Following Blood Feeding and Infection with Yersinia pestis.</title>
        <authorList>
            <person name="Bland D.M."/>
            <person name="Martens C.A."/>
            <person name="Virtaneva K."/>
            <person name="Kanakabandi K."/>
            <person name="Long D."/>
            <person name="Rosenke R."/>
            <person name="Saturday G.A."/>
            <person name="Hoyt F.H."/>
            <person name="Bruno D.P."/>
            <person name="Ribeiro J.M.C."/>
            <person name="Hinnebusch J."/>
        </authorList>
    </citation>
    <scope>NUCLEOTIDE SEQUENCE</scope>
</reference>
<organism evidence="9">
    <name type="scientific">Xenopsylla cheopis</name>
    <name type="common">Oriental rat flea</name>
    <name type="synonym">Pulex cheopis</name>
    <dbReference type="NCBI Taxonomy" id="163159"/>
    <lineage>
        <taxon>Eukaryota</taxon>
        <taxon>Metazoa</taxon>
        <taxon>Ecdysozoa</taxon>
        <taxon>Arthropoda</taxon>
        <taxon>Hexapoda</taxon>
        <taxon>Insecta</taxon>
        <taxon>Pterygota</taxon>
        <taxon>Neoptera</taxon>
        <taxon>Endopterygota</taxon>
        <taxon>Siphonaptera</taxon>
        <taxon>Pulicidae</taxon>
        <taxon>Xenopsyllinae</taxon>
        <taxon>Xenopsylla</taxon>
    </lineage>
</organism>
<keyword evidence="6 8" id="KW-1133">Transmembrane helix</keyword>
<dbReference type="GO" id="GO:0005737">
    <property type="term" value="C:cytoplasm"/>
    <property type="evidence" value="ECO:0007669"/>
    <property type="project" value="TreeGrafter"/>
</dbReference>
<dbReference type="InterPro" id="IPR016697">
    <property type="entry name" value="Aquaporin_11/12"/>
</dbReference>
<comment type="similarity">
    <text evidence="2">Belongs to the MIP/aquaporin (TC 1.A.8) family. AQP11/AQP12 subfamily.</text>
</comment>
<comment type="subcellular location">
    <subcellularLocation>
        <location evidence="1">Membrane</location>
        <topology evidence="1">Multi-pass membrane protein</topology>
    </subcellularLocation>
</comment>
<keyword evidence="4 8" id="KW-0812">Transmembrane</keyword>
<dbReference type="PANTHER" id="PTHR21191">
    <property type="entry name" value="AQUAPORIN"/>
    <property type="match status" value="1"/>
</dbReference>
<dbReference type="GO" id="GO:0015267">
    <property type="term" value="F:channel activity"/>
    <property type="evidence" value="ECO:0007669"/>
    <property type="project" value="TreeGrafter"/>
</dbReference>
<dbReference type="AlphaFoldDB" id="A0A6M2DZ49"/>
<dbReference type="FunFam" id="1.20.1080.10:FF:000018">
    <property type="entry name" value="Aquaporin"/>
    <property type="match status" value="1"/>
</dbReference>
<dbReference type="PIRSF" id="PIRSF017529">
    <property type="entry name" value="Aquaporin_11/12"/>
    <property type="match status" value="1"/>
</dbReference>
<dbReference type="InterPro" id="IPR023271">
    <property type="entry name" value="Aquaporin-like"/>
</dbReference>
<evidence type="ECO:0000256" key="4">
    <source>
        <dbReference type="ARBA" id="ARBA00022692"/>
    </source>
</evidence>
<evidence type="ECO:0000313" key="9">
    <source>
        <dbReference type="EMBL" id="NOV51353.1"/>
    </source>
</evidence>
<evidence type="ECO:0000256" key="2">
    <source>
        <dbReference type="ARBA" id="ARBA00005900"/>
    </source>
</evidence>
<name>A0A6M2DZ49_XENCH</name>
<keyword evidence="7 8" id="KW-0472">Membrane</keyword>
<evidence type="ECO:0000256" key="3">
    <source>
        <dbReference type="ARBA" id="ARBA00022448"/>
    </source>
</evidence>
<feature type="transmembrane region" description="Helical" evidence="8">
    <location>
        <begin position="12"/>
        <end position="31"/>
    </location>
</feature>
<feature type="transmembrane region" description="Helical" evidence="8">
    <location>
        <begin position="185"/>
        <end position="204"/>
    </location>
</feature>